<protein>
    <submittedName>
        <fullName evidence="2">Uncharacterized protein</fullName>
    </submittedName>
</protein>
<feature type="compositionally biased region" description="Polar residues" evidence="1">
    <location>
        <begin position="524"/>
        <end position="533"/>
    </location>
</feature>
<dbReference type="EMBL" id="OZ019900">
    <property type="protein sequence ID" value="CAK9233324.1"/>
    <property type="molecule type" value="Genomic_DNA"/>
</dbReference>
<accession>A0ABP0UY18</accession>
<name>A0ABP0UY18_9BRYO</name>
<feature type="region of interest" description="Disordered" evidence="1">
    <location>
        <begin position="652"/>
        <end position="684"/>
    </location>
</feature>
<evidence type="ECO:0000256" key="1">
    <source>
        <dbReference type="SAM" id="MobiDB-lite"/>
    </source>
</evidence>
<feature type="compositionally biased region" description="Basic and acidic residues" evidence="1">
    <location>
        <begin position="510"/>
        <end position="520"/>
    </location>
</feature>
<evidence type="ECO:0000313" key="2">
    <source>
        <dbReference type="EMBL" id="CAK9233324.1"/>
    </source>
</evidence>
<feature type="region of interest" description="Disordered" evidence="1">
    <location>
        <begin position="696"/>
        <end position="716"/>
    </location>
</feature>
<feature type="compositionally biased region" description="Polar residues" evidence="1">
    <location>
        <begin position="556"/>
        <end position="586"/>
    </location>
</feature>
<evidence type="ECO:0000313" key="3">
    <source>
        <dbReference type="Proteomes" id="UP001497512"/>
    </source>
</evidence>
<gene>
    <name evidence="2" type="ORF">CSSPTR1EN2_LOCUS21429</name>
</gene>
<feature type="compositionally biased region" description="Basic and acidic residues" evidence="1">
    <location>
        <begin position="664"/>
        <end position="682"/>
    </location>
</feature>
<feature type="region of interest" description="Disordered" evidence="1">
    <location>
        <begin position="509"/>
        <end position="590"/>
    </location>
</feature>
<organism evidence="2 3">
    <name type="scientific">Sphagnum troendelagicum</name>
    <dbReference type="NCBI Taxonomy" id="128251"/>
    <lineage>
        <taxon>Eukaryota</taxon>
        <taxon>Viridiplantae</taxon>
        <taxon>Streptophyta</taxon>
        <taxon>Embryophyta</taxon>
        <taxon>Bryophyta</taxon>
        <taxon>Sphagnophytina</taxon>
        <taxon>Sphagnopsida</taxon>
        <taxon>Sphagnales</taxon>
        <taxon>Sphagnaceae</taxon>
        <taxon>Sphagnum</taxon>
    </lineage>
</organism>
<feature type="region of interest" description="Disordered" evidence="1">
    <location>
        <begin position="404"/>
        <end position="476"/>
    </location>
</feature>
<feature type="region of interest" description="Disordered" evidence="1">
    <location>
        <begin position="356"/>
        <end position="375"/>
    </location>
</feature>
<keyword evidence="3" id="KW-1185">Reference proteome</keyword>
<sequence>MTNYFLSPLGSRRWLPSNVMGSGGTHSAMLTSLGQQLIGDEISAISAAAAAAHDQSVARKSYLNYYCHQGAVARDNKTGDFLVYQDALAALARGKYASSNLPQTTVAAAATTTSTSFSSSPPACCNSNSPPASSSVAVVVNDFAAGGESSPGDYLMRSVDSLVAATSPQSHDDAFLSFLKAHEDKLNAAADQESASVTVINNNSCSFFSDGAQGFDKLCGDHHHGGIPTCDSRVQQHPGLIQAPTAAAPAAHVVDDAGMTTAFQHAIMQEEPMKMVQLGAQKSLESSSSLAHNFLDSIEDAPSGMSLLWPHEEEEQQQQCEEDEGLLRLLREAAGEAEGRGFFEDEVADVGDGQARNMQQSSGQSLHSSSSRQYFPSTSSFHSRVAFPEAVAMGSPLPDQVLWLPRTGAKPSGAAEGLRRAHDDDTPAAAAAAPPLEQPPKFQTLAASKQRGGGSSSPSSRSPGTSAETGRGSERHETLKWLGAAAAAGSSYRNPDAVVAGTLQMMKPLGGHDRNRHDELCATLGTSNPSAVQNKASNSSNPASTSSPPSSSSASLVAQSPFENQGSSHKPLNRAQATPQAENNQAQKRKRYSEINGLIELMSTEHKPYLEIAALDTTTTSNPVPSSRALHNMEDALKIAVSNTLARKRFRSAAAAAGPHANHQQHDSKEYWQPSKKQEVVRKPISPSATVHELECQSGVPESTPPAAELEGNSSRVPEQITPAAAELECHSRVPQEIITPAAAELECHSRVPQEITPPAAELECHSRVPEETSPAAAELECHSRMREITTPAAAEDSWISNESAVKVAMPQVVVVNVEDSMGVEYWENLLAAGFAGEHDDCTPCQNNDDDDFANVELDTRPQSPLSDFTSGMAMLFDYL</sequence>
<feature type="compositionally biased region" description="Low complexity" evidence="1">
    <location>
        <begin position="359"/>
        <end position="373"/>
    </location>
</feature>
<dbReference type="Proteomes" id="UP001497512">
    <property type="component" value="Chromosome 8"/>
</dbReference>
<reference evidence="2" key="1">
    <citation type="submission" date="2024-02" db="EMBL/GenBank/DDBJ databases">
        <authorList>
            <consortium name="ELIXIR-Norway"/>
            <consortium name="Elixir Norway"/>
        </authorList>
    </citation>
    <scope>NUCLEOTIDE SEQUENCE</scope>
</reference>
<feature type="compositionally biased region" description="Low complexity" evidence="1">
    <location>
        <begin position="534"/>
        <end position="555"/>
    </location>
</feature>
<proteinExistence type="predicted"/>